<comment type="subcellular location">
    <subcellularLocation>
        <location evidence="1">Membrane</location>
        <topology evidence="1">Multi-pass membrane protein</topology>
    </subcellularLocation>
</comment>
<evidence type="ECO:0000256" key="1">
    <source>
        <dbReference type="ARBA" id="ARBA00004141"/>
    </source>
</evidence>
<dbReference type="GO" id="GO:0016020">
    <property type="term" value="C:membrane"/>
    <property type="evidence" value="ECO:0007669"/>
    <property type="project" value="UniProtKB-SubCell"/>
</dbReference>
<evidence type="ECO:0000256" key="2">
    <source>
        <dbReference type="ARBA" id="ARBA00007362"/>
    </source>
</evidence>
<evidence type="ECO:0000256" key="6">
    <source>
        <dbReference type="SAM" id="Phobius"/>
    </source>
</evidence>
<name>A0A7V3E895_9BACT</name>
<keyword evidence="3 6" id="KW-0812">Transmembrane</keyword>
<feature type="transmembrane region" description="Helical" evidence="6">
    <location>
        <begin position="12"/>
        <end position="35"/>
    </location>
</feature>
<feature type="transmembrane region" description="Helical" evidence="6">
    <location>
        <begin position="133"/>
        <end position="151"/>
    </location>
</feature>
<feature type="domain" description="EamA" evidence="7">
    <location>
        <begin position="164"/>
        <end position="298"/>
    </location>
</feature>
<evidence type="ECO:0000256" key="3">
    <source>
        <dbReference type="ARBA" id="ARBA00022692"/>
    </source>
</evidence>
<dbReference type="InterPro" id="IPR037185">
    <property type="entry name" value="EmrE-like"/>
</dbReference>
<keyword evidence="4 6" id="KW-1133">Transmembrane helix</keyword>
<comment type="similarity">
    <text evidence="2">Belongs to the EamA transporter family.</text>
</comment>
<feature type="transmembrane region" description="Helical" evidence="6">
    <location>
        <begin position="228"/>
        <end position="248"/>
    </location>
</feature>
<comment type="caution">
    <text evidence="8">The sequence shown here is derived from an EMBL/GenBank/DDBJ whole genome shotgun (WGS) entry which is preliminary data.</text>
</comment>
<dbReference type="SUPFAM" id="SSF103481">
    <property type="entry name" value="Multidrug resistance efflux transporter EmrE"/>
    <property type="match status" value="2"/>
</dbReference>
<proteinExistence type="inferred from homology"/>
<feature type="transmembrane region" description="Helical" evidence="6">
    <location>
        <begin position="194"/>
        <end position="213"/>
    </location>
</feature>
<feature type="transmembrane region" description="Helical" evidence="6">
    <location>
        <begin position="255"/>
        <end position="275"/>
    </location>
</feature>
<evidence type="ECO:0000256" key="4">
    <source>
        <dbReference type="ARBA" id="ARBA00022989"/>
    </source>
</evidence>
<accession>A0A7V3E895</accession>
<evidence type="ECO:0000256" key="5">
    <source>
        <dbReference type="ARBA" id="ARBA00023136"/>
    </source>
</evidence>
<dbReference type="PANTHER" id="PTHR32322">
    <property type="entry name" value="INNER MEMBRANE TRANSPORTER"/>
    <property type="match status" value="1"/>
</dbReference>
<dbReference type="PANTHER" id="PTHR32322:SF2">
    <property type="entry name" value="EAMA DOMAIN-CONTAINING PROTEIN"/>
    <property type="match status" value="1"/>
</dbReference>
<feature type="transmembrane region" description="Helical" evidence="6">
    <location>
        <begin position="287"/>
        <end position="308"/>
    </location>
</feature>
<reference evidence="8" key="1">
    <citation type="journal article" date="2020" name="mSystems">
        <title>Genome- and Community-Level Interaction Insights into Carbon Utilization and Element Cycling Functions of Hydrothermarchaeota in Hydrothermal Sediment.</title>
        <authorList>
            <person name="Zhou Z."/>
            <person name="Liu Y."/>
            <person name="Xu W."/>
            <person name="Pan J."/>
            <person name="Luo Z.H."/>
            <person name="Li M."/>
        </authorList>
    </citation>
    <scope>NUCLEOTIDE SEQUENCE [LARGE SCALE GENOMIC DNA]</scope>
    <source>
        <strain evidence="8">SpSt-479</strain>
    </source>
</reference>
<feature type="domain" description="EamA" evidence="7">
    <location>
        <begin position="14"/>
        <end position="148"/>
    </location>
</feature>
<feature type="transmembrane region" description="Helical" evidence="6">
    <location>
        <begin position="163"/>
        <end position="182"/>
    </location>
</feature>
<feature type="transmembrane region" description="Helical" evidence="6">
    <location>
        <begin position="74"/>
        <end position="97"/>
    </location>
</feature>
<evidence type="ECO:0000313" key="8">
    <source>
        <dbReference type="EMBL" id="HFI92780.1"/>
    </source>
</evidence>
<dbReference type="InterPro" id="IPR050638">
    <property type="entry name" value="AA-Vitamin_Transporters"/>
</dbReference>
<feature type="transmembrane region" description="Helical" evidence="6">
    <location>
        <begin position="41"/>
        <end position="62"/>
    </location>
</feature>
<keyword evidence="5 6" id="KW-0472">Membrane</keyword>
<protein>
    <submittedName>
        <fullName evidence="8">EamA/RhaT family transporter</fullName>
    </submittedName>
</protein>
<dbReference type="AlphaFoldDB" id="A0A7V3E895"/>
<feature type="transmembrane region" description="Helical" evidence="6">
    <location>
        <begin position="103"/>
        <end position="126"/>
    </location>
</feature>
<evidence type="ECO:0000259" key="7">
    <source>
        <dbReference type="Pfam" id="PF00892"/>
    </source>
</evidence>
<dbReference type="InterPro" id="IPR000620">
    <property type="entry name" value="EamA_dom"/>
</dbReference>
<gene>
    <name evidence="8" type="ORF">ENS31_14775</name>
</gene>
<dbReference type="Pfam" id="PF00892">
    <property type="entry name" value="EamA"/>
    <property type="match status" value="2"/>
</dbReference>
<organism evidence="8">
    <name type="scientific">Ignavibacterium album</name>
    <dbReference type="NCBI Taxonomy" id="591197"/>
    <lineage>
        <taxon>Bacteria</taxon>
        <taxon>Pseudomonadati</taxon>
        <taxon>Ignavibacteriota</taxon>
        <taxon>Ignavibacteria</taxon>
        <taxon>Ignavibacteriales</taxon>
        <taxon>Ignavibacteriaceae</taxon>
        <taxon>Ignavibacterium</taxon>
    </lineage>
</organism>
<dbReference type="EMBL" id="DSUJ01000011">
    <property type="protein sequence ID" value="HFI92780.1"/>
    <property type="molecule type" value="Genomic_DNA"/>
</dbReference>
<sequence length="313" mass="34794">MTNKVSGTQIFPASLVSIAATLWAIDGIVLRPYLYNLPVPLVVFIETTIVAIILTPFFYKNFTLLKNIHYKDWLAFLGVAFFGGALGTMAITRALFFVNYVNLSIVIFIQKLQPVFAIILAAIILKEKLTKEFLIWATIAIIGAYIITFEFNLPLLNTGDKTAIAALFALIAAFSFGFSTVLSKRALRNVGFQLGTYLRFAITAIIMFFVVLTTNDFKSFSEISNKQFYVFLIIAFSTGGPAIFIYYYGLKKISASVATICELAFPLSAVILEYFVHGKILNPVQWVGAVILLFSIIKVSGIEIPSFFNNKNE</sequence>